<gene>
    <name evidence="1" type="ORF">AQPW35_34130</name>
</gene>
<dbReference type="AlphaFoldDB" id="A0A480AVX2"/>
<organism evidence="1 2">
    <name type="scientific">Pseudaquabacterium pictum</name>
    <dbReference type="NCBI Taxonomy" id="2315236"/>
    <lineage>
        <taxon>Bacteria</taxon>
        <taxon>Pseudomonadati</taxon>
        <taxon>Pseudomonadota</taxon>
        <taxon>Betaproteobacteria</taxon>
        <taxon>Burkholderiales</taxon>
        <taxon>Sphaerotilaceae</taxon>
        <taxon>Pseudaquabacterium</taxon>
    </lineage>
</organism>
<name>A0A480AVX2_9BURK</name>
<protein>
    <submittedName>
        <fullName evidence="1">Uncharacterized protein</fullName>
    </submittedName>
</protein>
<comment type="caution">
    <text evidence="1">The sequence shown here is derived from an EMBL/GenBank/DDBJ whole genome shotgun (WGS) entry which is preliminary data.</text>
</comment>
<dbReference type="RefSeq" id="WP_137734068.1">
    <property type="nucleotide sequence ID" value="NZ_BJCL01000009.1"/>
</dbReference>
<dbReference type="EMBL" id="BJCL01000009">
    <property type="protein sequence ID" value="GCL64332.1"/>
    <property type="molecule type" value="Genomic_DNA"/>
</dbReference>
<accession>A0A480AVX2</accession>
<keyword evidence="2" id="KW-1185">Reference proteome</keyword>
<dbReference type="OrthoDB" id="5453597at2"/>
<proteinExistence type="predicted"/>
<evidence type="ECO:0000313" key="1">
    <source>
        <dbReference type="EMBL" id="GCL64332.1"/>
    </source>
</evidence>
<dbReference type="Proteomes" id="UP000301751">
    <property type="component" value="Unassembled WGS sequence"/>
</dbReference>
<reference evidence="2" key="1">
    <citation type="submission" date="2019-03" db="EMBL/GenBank/DDBJ databases">
        <title>Aquabacterium pictum sp.nov., the first bacteriochlorophyll a-containing freshwater bacterium in the genus Aquabacterium of the class Betaproteobacteria.</title>
        <authorList>
            <person name="Hirose S."/>
            <person name="Tank M."/>
            <person name="Hara E."/>
            <person name="Tamaki H."/>
            <person name="Takaichi S."/>
            <person name="Haruta S."/>
            <person name="Hanada S."/>
        </authorList>
    </citation>
    <scope>NUCLEOTIDE SEQUENCE [LARGE SCALE GENOMIC DNA]</scope>
    <source>
        <strain evidence="2">W35</strain>
    </source>
</reference>
<sequence length="191" mass="20843">MAGVKGCVKRSQFQPGQQQAWQAMRILRRFTLPQLLTTCPLLAHRTARHYLGRLRRCGYVERVARRMSGVPGSYDTYSLRRNTGPVAPITRKGSLTMYDPNTQDVWGDGGVLMPPDAPPEPKLSPLKPASVRWLALAAAGRRPEGALPDPENTGARAAVLKALRNRDLVDERGDLTPAGRAIGLANAKVIA</sequence>
<evidence type="ECO:0000313" key="2">
    <source>
        <dbReference type="Proteomes" id="UP000301751"/>
    </source>
</evidence>